<evidence type="ECO:0000313" key="6">
    <source>
        <dbReference type="Proteomes" id="UP000071118"/>
    </source>
</evidence>
<dbReference type="PANTHER" id="PTHR11740">
    <property type="entry name" value="CASEIN KINASE II SUBUNIT BETA"/>
    <property type="match status" value="1"/>
</dbReference>
<dbReference type="KEGG" id="pcb:PCHAS_0901100"/>
<dbReference type="GO" id="GO:0016301">
    <property type="term" value="F:kinase activity"/>
    <property type="evidence" value="ECO:0007669"/>
    <property type="project" value="UniProtKB-KW"/>
</dbReference>
<dbReference type="SMART" id="SM01085">
    <property type="entry name" value="CK_II_beta"/>
    <property type="match status" value="1"/>
</dbReference>
<evidence type="ECO:0000256" key="2">
    <source>
        <dbReference type="RuleBase" id="RU361268"/>
    </source>
</evidence>
<dbReference type="GeneID" id="3491534"/>
<evidence type="ECO:0000313" key="7">
    <source>
        <dbReference type="Proteomes" id="UP000195489"/>
    </source>
</evidence>
<evidence type="ECO:0000313" key="8">
    <source>
        <dbReference type="Proteomes" id="UP000507163"/>
    </source>
</evidence>
<dbReference type="GO" id="GO:0005956">
    <property type="term" value="C:protein kinase CK2 complex"/>
    <property type="evidence" value="ECO:0007669"/>
    <property type="project" value="UniProtKB-UniRule"/>
</dbReference>
<sequence length="243" mass="28005">MNISDSNKDGKDSKSDKSTTWVKWFNSRVISNFLVIVDNEYIEDSFNLYGLKNEIPNFNHLLSIITGDAPDDEHAKSSLEKDAICLYSLIHARFITTPKGLSLMKDKYIKGDFGHCSRVSCSQHNVLPIGLFDQVKIAKVHVYCPLCQEIYKIHDDKIYLDGAFFGTSFPHIFLQTYPYYSTLKTPSYCTSKIFGFSVYHNYTRTEYKIAKGEFGKISKDNFLKKNPKYLKKLKKEELQIKDA</sequence>
<dbReference type="Gene3D" id="1.10.1820.10">
    <property type="entry name" value="protein kinase ck2 holoenzyme, chain C, domain 1"/>
    <property type="match status" value="1"/>
</dbReference>
<gene>
    <name evidence="3" type="ORF">PCHAJ_000181500</name>
    <name evidence="5" type="ORF">PCHAS_0901100</name>
    <name evidence="4" type="ORF">PCHCB_000182300</name>
</gene>
<dbReference type="AlphaFoldDB" id="A0A077XG95"/>
<proteinExistence type="inferred from homology"/>
<dbReference type="InterPro" id="IPR016149">
    <property type="entry name" value="Casein_kin_II_reg-sub_N"/>
</dbReference>
<dbReference type="EMBL" id="LT608175">
    <property type="protein sequence ID" value="SCM21693.1"/>
    <property type="molecule type" value="Genomic_DNA"/>
</dbReference>
<dbReference type="Proteomes" id="UP000507163">
    <property type="component" value="Chromosome 9"/>
</dbReference>
<dbReference type="VEuPathDB" id="PlasmoDB:PCHAS_0901100"/>
<accession>A0A077XG95</accession>
<comment type="subunit">
    <text evidence="2">Tetramer of two alpha and two beta subunits.</text>
</comment>
<dbReference type="EMBL" id="LK022886">
    <property type="protein sequence ID" value="VTZ68619.1"/>
    <property type="molecule type" value="Genomic_DNA"/>
</dbReference>
<dbReference type="FunFam" id="1.10.1820.10:FF:000006">
    <property type="entry name" value="Casein kinase II subunit beta"/>
    <property type="match status" value="1"/>
</dbReference>
<dbReference type="Pfam" id="PF01214">
    <property type="entry name" value="CK_II_beta"/>
    <property type="match status" value="1"/>
</dbReference>
<dbReference type="PANTHER" id="PTHR11740:SF0">
    <property type="entry name" value="CASEIN KINASE II SUBUNIT BETA"/>
    <property type="match status" value="1"/>
</dbReference>
<dbReference type="EMBL" id="LT608161">
    <property type="protein sequence ID" value="SCN60036.1"/>
    <property type="molecule type" value="Genomic_DNA"/>
</dbReference>
<keyword evidence="4" id="KW-0808">Transferase</keyword>
<evidence type="ECO:0000313" key="5">
    <source>
        <dbReference type="EMBL" id="VTZ68619.1"/>
    </source>
</evidence>
<reference evidence="5" key="2">
    <citation type="submission" date="2014-05" db="EMBL/GenBank/DDBJ databases">
        <authorList>
            <person name="Aslett M.A."/>
            <person name="De Silva N."/>
        </authorList>
    </citation>
    <scope>NUCLEOTIDE SEQUENCE</scope>
    <source>
        <strain evidence="5">AS</strain>
    </source>
</reference>
<dbReference type="Proteomes" id="UP000071118">
    <property type="component" value="Chromosome 9"/>
</dbReference>
<comment type="similarity">
    <text evidence="1 2">Belongs to the casein kinase 2 subunit beta family.</text>
</comment>
<dbReference type="GO" id="GO:0005737">
    <property type="term" value="C:cytoplasm"/>
    <property type="evidence" value="ECO:0007669"/>
    <property type="project" value="TreeGrafter"/>
</dbReference>
<evidence type="ECO:0000313" key="3">
    <source>
        <dbReference type="EMBL" id="SCM21693.1"/>
    </source>
</evidence>
<dbReference type="InterPro" id="IPR000704">
    <property type="entry name" value="Casein_kinase_II_reg-sub"/>
</dbReference>
<dbReference type="FunFam" id="2.20.25.20:FF:000001">
    <property type="entry name" value="Casein kinase II subunit beta"/>
    <property type="match status" value="1"/>
</dbReference>
<name>A0A077XG95_PLACU</name>
<dbReference type="Proteomes" id="UP000195489">
    <property type="component" value="Chromosome 9"/>
</dbReference>
<dbReference type="PRINTS" id="PR00472">
    <property type="entry name" value="CASNKINASEII"/>
</dbReference>
<protein>
    <recommendedName>
        <fullName evidence="2">Casein kinase II subunit beta</fullName>
        <shortName evidence="2">CK II beta</shortName>
    </recommendedName>
</protein>
<keyword evidence="6" id="KW-1185">Reference proteome</keyword>
<evidence type="ECO:0000256" key="1">
    <source>
        <dbReference type="ARBA" id="ARBA00006941"/>
    </source>
</evidence>
<dbReference type="RefSeq" id="XP_738494.2">
    <property type="nucleotide sequence ID" value="XM_733401.2"/>
</dbReference>
<dbReference type="SMR" id="A0A077XG95"/>
<dbReference type="InterPro" id="IPR035991">
    <property type="entry name" value="Casein_kinase_II_beta-like"/>
</dbReference>
<evidence type="ECO:0000313" key="4">
    <source>
        <dbReference type="EMBL" id="SCN60036.1"/>
    </source>
</evidence>
<dbReference type="Gene3D" id="2.20.25.20">
    <property type="match status" value="1"/>
</dbReference>
<reference evidence="5 6" key="1">
    <citation type="journal article" date="2014" name="BMC Biol.">
        <title>A comprehensive evaluation of rodent malaria parasite genomes and gene expression.</title>
        <authorList>
            <person name="Otto T.D."/>
            <person name="Bohme U."/>
            <person name="Jackson A.P."/>
            <person name="Hunt M."/>
            <person name="Franke-Fayard B."/>
            <person name="Hoeijmakers W.A."/>
            <person name="Religa A.A."/>
            <person name="Robertson L."/>
            <person name="Sanders M."/>
            <person name="Ogun S.A."/>
            <person name="Cunningham D."/>
            <person name="Erhart A."/>
            <person name="Billker O."/>
            <person name="Khan S.M."/>
            <person name="Stunnenberg H.G."/>
            <person name="Langhorne J."/>
            <person name="Holder A.A."/>
            <person name="Waters A.P."/>
            <person name="Newbold C.I."/>
            <person name="Pain A."/>
            <person name="Berriman M."/>
            <person name="Janse C.J."/>
        </authorList>
    </citation>
    <scope>NUCLEOTIDE SEQUENCE [LARGE SCALE GENOMIC DNA]</scope>
    <source>
        <strain evidence="5 6">AS</strain>
    </source>
</reference>
<organism evidence="4 7">
    <name type="scientific">Plasmodium chabaudi chabaudi</name>
    <dbReference type="NCBI Taxonomy" id="31271"/>
    <lineage>
        <taxon>Eukaryota</taxon>
        <taxon>Sar</taxon>
        <taxon>Alveolata</taxon>
        <taxon>Apicomplexa</taxon>
        <taxon>Aconoidasida</taxon>
        <taxon>Haemosporida</taxon>
        <taxon>Plasmodiidae</taxon>
        <taxon>Plasmodium</taxon>
        <taxon>Plasmodium (Vinckeia)</taxon>
    </lineage>
</organism>
<dbReference type="GO" id="GO:0019887">
    <property type="term" value="F:protein kinase regulator activity"/>
    <property type="evidence" value="ECO:0007669"/>
    <property type="project" value="InterPro"/>
</dbReference>
<dbReference type="OrthoDB" id="3971593at2759"/>
<reference evidence="7 8" key="3">
    <citation type="submission" date="2016-08" db="EMBL/GenBank/DDBJ databases">
        <authorList>
            <consortium name="Pathogen Informatics"/>
        </authorList>
    </citation>
    <scope>NUCLEOTIDE SEQUENCE [LARGE SCALE GENOMIC DNA]</scope>
    <source>
        <strain evidence="3 8">AJ</strain>
        <strain evidence="5">AS</strain>
        <strain evidence="4 7">CB</strain>
    </source>
</reference>
<keyword evidence="4" id="KW-0418">Kinase</keyword>
<dbReference type="SUPFAM" id="SSF57798">
    <property type="entry name" value="Casein kinase II beta subunit"/>
    <property type="match status" value="1"/>
</dbReference>